<proteinExistence type="predicted"/>
<evidence type="ECO:0000313" key="2">
    <source>
        <dbReference type="Proteomes" id="UP000188605"/>
    </source>
</evidence>
<evidence type="ECO:0000313" key="1">
    <source>
        <dbReference type="EMBL" id="ONI40077.1"/>
    </source>
</evidence>
<dbReference type="Proteomes" id="UP000188605">
    <property type="component" value="Unassembled WGS sequence"/>
</dbReference>
<organism evidence="1 2">
    <name type="scientific">Candidatus Epulonipiscium fishelsonii</name>
    <dbReference type="NCBI Taxonomy" id="77094"/>
    <lineage>
        <taxon>Bacteria</taxon>
        <taxon>Bacillati</taxon>
        <taxon>Bacillota</taxon>
        <taxon>Clostridia</taxon>
        <taxon>Lachnospirales</taxon>
        <taxon>Lachnospiraceae</taxon>
        <taxon>Candidatus Epulonipiscium</taxon>
    </lineage>
</organism>
<gene>
    <name evidence="1" type="ORF">AN396_06410</name>
</gene>
<name>A0ACC8XBV1_9FIRM</name>
<protein>
    <submittedName>
        <fullName evidence="1">Uncharacterized protein</fullName>
    </submittedName>
</protein>
<comment type="caution">
    <text evidence="1">The sequence shown here is derived from an EMBL/GenBank/DDBJ whole genome shotgun (WGS) entry which is preliminary data.</text>
</comment>
<reference evidence="1" key="1">
    <citation type="submission" date="2016-08" db="EMBL/GenBank/DDBJ databases">
        <authorList>
            <person name="Ngugi D.K."/>
            <person name="Miyake S."/>
            <person name="Stingl U."/>
        </authorList>
    </citation>
    <scope>NUCLEOTIDE SEQUENCE</scope>
    <source>
        <strain evidence="1">SCG-B11WGA-EpuloA1</strain>
    </source>
</reference>
<dbReference type="EMBL" id="LJDB01000056">
    <property type="protein sequence ID" value="ONI40077.1"/>
    <property type="molecule type" value="Genomic_DNA"/>
</dbReference>
<accession>A0ACC8XBV1</accession>
<sequence length="85" mass="10045">MGAIFVISTQALHIMEKQFQNTVNLLDEKLQIYDFKLKQYQKLINALNKNSSYSAKVTYIINNWFRKVEYLDFNKLPMSVLNLPI</sequence>
<keyword evidence="2" id="KW-1185">Reference proteome</keyword>